<feature type="compositionally biased region" description="Basic residues" evidence="1">
    <location>
        <begin position="81"/>
        <end position="101"/>
    </location>
</feature>
<evidence type="ECO:0000256" key="1">
    <source>
        <dbReference type="SAM" id="MobiDB-lite"/>
    </source>
</evidence>
<gene>
    <name evidence="2" type="ORF">CEXT_717241</name>
</gene>
<reference evidence="2 3" key="1">
    <citation type="submission" date="2021-06" db="EMBL/GenBank/DDBJ databases">
        <title>Caerostris extrusa draft genome.</title>
        <authorList>
            <person name="Kono N."/>
            <person name="Arakawa K."/>
        </authorList>
    </citation>
    <scope>NUCLEOTIDE SEQUENCE [LARGE SCALE GENOMIC DNA]</scope>
</reference>
<feature type="compositionally biased region" description="Basic and acidic residues" evidence="1">
    <location>
        <begin position="7"/>
        <end position="23"/>
    </location>
</feature>
<dbReference type="AlphaFoldDB" id="A0AAV4XW90"/>
<evidence type="ECO:0000313" key="2">
    <source>
        <dbReference type="EMBL" id="GIY98848.1"/>
    </source>
</evidence>
<protein>
    <submittedName>
        <fullName evidence="2">Uncharacterized protein</fullName>
    </submittedName>
</protein>
<name>A0AAV4XW90_CAEEX</name>
<feature type="compositionally biased region" description="Basic residues" evidence="1">
    <location>
        <begin position="24"/>
        <end position="36"/>
    </location>
</feature>
<organism evidence="2 3">
    <name type="scientific">Caerostris extrusa</name>
    <name type="common">Bark spider</name>
    <name type="synonym">Caerostris bankana</name>
    <dbReference type="NCBI Taxonomy" id="172846"/>
    <lineage>
        <taxon>Eukaryota</taxon>
        <taxon>Metazoa</taxon>
        <taxon>Ecdysozoa</taxon>
        <taxon>Arthropoda</taxon>
        <taxon>Chelicerata</taxon>
        <taxon>Arachnida</taxon>
        <taxon>Araneae</taxon>
        <taxon>Araneomorphae</taxon>
        <taxon>Entelegynae</taxon>
        <taxon>Araneoidea</taxon>
        <taxon>Araneidae</taxon>
        <taxon>Caerostris</taxon>
    </lineage>
</organism>
<comment type="caution">
    <text evidence="2">The sequence shown here is derived from an EMBL/GenBank/DDBJ whole genome shotgun (WGS) entry which is preliminary data.</text>
</comment>
<feature type="region of interest" description="Disordered" evidence="1">
    <location>
        <begin position="57"/>
        <end position="101"/>
    </location>
</feature>
<dbReference type="EMBL" id="BPLR01000975">
    <property type="protein sequence ID" value="GIY98848.1"/>
    <property type="molecule type" value="Genomic_DNA"/>
</dbReference>
<keyword evidence="3" id="KW-1185">Reference proteome</keyword>
<dbReference type="Proteomes" id="UP001054945">
    <property type="component" value="Unassembled WGS sequence"/>
</dbReference>
<sequence length="101" mass="11895">MQSRISENLKDLGKLGRLREKDKRKYGRQKKGKRKLITLSNAKGKIKFDSLMKEVKRKSDSLMKEVKRTSERFKKPDSLRNKGKTKSGRQKKKGKRKFCKP</sequence>
<evidence type="ECO:0000313" key="3">
    <source>
        <dbReference type="Proteomes" id="UP001054945"/>
    </source>
</evidence>
<feature type="region of interest" description="Disordered" evidence="1">
    <location>
        <begin position="1"/>
        <end position="38"/>
    </location>
</feature>
<feature type="compositionally biased region" description="Basic and acidic residues" evidence="1">
    <location>
        <begin position="57"/>
        <end position="80"/>
    </location>
</feature>
<proteinExistence type="predicted"/>
<accession>A0AAV4XW90</accession>